<feature type="coiled-coil region" evidence="1">
    <location>
        <begin position="565"/>
        <end position="592"/>
    </location>
</feature>
<gene>
    <name evidence="5" type="ORF">GALMADRAFT_211384</name>
</gene>
<protein>
    <recommendedName>
        <fullName evidence="4">Smr domain-containing protein</fullName>
    </recommendedName>
</protein>
<dbReference type="SUPFAM" id="SSF160443">
    <property type="entry name" value="SMR domain-like"/>
    <property type="match status" value="1"/>
</dbReference>
<dbReference type="OrthoDB" id="3231855at2759"/>
<feature type="region of interest" description="Disordered" evidence="2">
    <location>
        <begin position="105"/>
        <end position="195"/>
    </location>
</feature>
<dbReference type="Pfam" id="PF01713">
    <property type="entry name" value="Smr"/>
    <property type="match status" value="1"/>
</dbReference>
<proteinExistence type="predicted"/>
<dbReference type="HOGENOM" id="CLU_428974_0_0_1"/>
<evidence type="ECO:0000256" key="2">
    <source>
        <dbReference type="SAM" id="MobiDB-lite"/>
    </source>
</evidence>
<dbReference type="PANTHER" id="PTHR47417">
    <property type="entry name" value="SMR DOMAIN-CONTAINING PROTEIN YPL199C"/>
    <property type="match status" value="1"/>
</dbReference>
<evidence type="ECO:0000313" key="6">
    <source>
        <dbReference type="Proteomes" id="UP000027222"/>
    </source>
</evidence>
<dbReference type="Gene3D" id="3.30.1370.110">
    <property type="match status" value="1"/>
</dbReference>
<feature type="region of interest" description="Disordered" evidence="2">
    <location>
        <begin position="217"/>
        <end position="256"/>
    </location>
</feature>
<keyword evidence="3" id="KW-0732">Signal</keyword>
<dbReference type="Proteomes" id="UP000027222">
    <property type="component" value="Unassembled WGS sequence"/>
</dbReference>
<evidence type="ECO:0000259" key="4">
    <source>
        <dbReference type="PROSITE" id="PS50828"/>
    </source>
</evidence>
<evidence type="ECO:0000256" key="1">
    <source>
        <dbReference type="SAM" id="Coils"/>
    </source>
</evidence>
<dbReference type="InterPro" id="IPR036063">
    <property type="entry name" value="Smr_dom_sf"/>
</dbReference>
<dbReference type="PANTHER" id="PTHR47417:SF1">
    <property type="entry name" value="SMR DOMAIN-CONTAINING PROTEIN YPL199C"/>
    <property type="match status" value="1"/>
</dbReference>
<sequence>MDVALSILAGLGLRLFLVFTTGSSPSSKLTTAVLGLWEGIVLHQLSGRSTSPNLDHFLAYGLRLAVDLLVSKSLQRMVMVVLWSALGTVTSEAVVPHASLRAALKKERERQRERRHRHSRSVPGAVPILSTPLPPRIRAYKAPGPDQAQSSITLLLPLSPPPQSSTPIHPTDRPPTPPSFFLQDSSPSPKPVHLQIHGPVESSAQDALPVRPRSGLATVLDHSPDSGSPPPLPIHLPTPPDSAQSAVPSDVNSNETYHENHIPRFDNQLYTIPELSSPEDNVTPPDTVTQPSNNGHVADNLHQGITALLVQTTETNNAPLPVPNPGIRHLHGSSVAEWLTSQSTNVKPEPESIFPNPFATTSDAPLPLPVRIRHQEPLWQIETPSDTNHGFKPAALEERIHGNGHFEDDHHSEDSDSDELRTPGTRNILNMETDHELDADPLLTPTQLRNDQAEEVLSPLSLNVRSTLDHDEFRVSDPGPPSATSSQDTHPAPDVIEDNDYLQIPGSLSQNPLLQPPLPPSGPLFRASSSPPESPPPPSPSTILSDPSDVSILSTRIPNTLYRRADELRQKAREEEVLRGKLEEKRRQAEADGRTMEALQLKIKVREMDAEAFKLHEKAARRFFTARNPLAKSSEIDVHGLRPREAFDRIERAIVKASEEKRTTVRVIVGKGLHSVNQKPTLKPTVQREMQRYVILLSSIGVPLTDAW</sequence>
<feature type="region of interest" description="Disordered" evidence="2">
    <location>
        <begin position="471"/>
        <end position="549"/>
    </location>
</feature>
<feature type="chain" id="PRO_5001646280" description="Smr domain-containing protein" evidence="3">
    <location>
        <begin position="23"/>
        <end position="708"/>
    </location>
</feature>
<keyword evidence="1" id="KW-0175">Coiled coil</keyword>
<dbReference type="InterPro" id="IPR053020">
    <property type="entry name" value="Smr_domain_protein"/>
</dbReference>
<feature type="region of interest" description="Disordered" evidence="2">
    <location>
        <begin position="404"/>
        <end position="424"/>
    </location>
</feature>
<dbReference type="InterPro" id="IPR002625">
    <property type="entry name" value="Smr_dom"/>
</dbReference>
<dbReference type="EMBL" id="KL142381">
    <property type="protein sequence ID" value="KDR75065.1"/>
    <property type="molecule type" value="Genomic_DNA"/>
</dbReference>
<reference evidence="6" key="1">
    <citation type="journal article" date="2014" name="Proc. Natl. Acad. Sci. U.S.A.">
        <title>Extensive sampling of basidiomycete genomes demonstrates inadequacy of the white-rot/brown-rot paradigm for wood decay fungi.</title>
        <authorList>
            <person name="Riley R."/>
            <person name="Salamov A.A."/>
            <person name="Brown D.W."/>
            <person name="Nagy L.G."/>
            <person name="Floudas D."/>
            <person name="Held B.W."/>
            <person name="Levasseur A."/>
            <person name="Lombard V."/>
            <person name="Morin E."/>
            <person name="Otillar R."/>
            <person name="Lindquist E.A."/>
            <person name="Sun H."/>
            <person name="LaButti K.M."/>
            <person name="Schmutz J."/>
            <person name="Jabbour D."/>
            <person name="Luo H."/>
            <person name="Baker S.E."/>
            <person name="Pisabarro A.G."/>
            <person name="Walton J.D."/>
            <person name="Blanchette R.A."/>
            <person name="Henrissat B."/>
            <person name="Martin F."/>
            <person name="Cullen D."/>
            <person name="Hibbett D.S."/>
            <person name="Grigoriev I.V."/>
        </authorList>
    </citation>
    <scope>NUCLEOTIDE SEQUENCE [LARGE SCALE GENOMIC DNA]</scope>
    <source>
        <strain evidence="6">CBS 339.88</strain>
    </source>
</reference>
<evidence type="ECO:0000313" key="5">
    <source>
        <dbReference type="EMBL" id="KDR75065.1"/>
    </source>
</evidence>
<name>A0A067SVW6_GALM3</name>
<feature type="signal peptide" evidence="3">
    <location>
        <begin position="1"/>
        <end position="22"/>
    </location>
</feature>
<accession>A0A067SVW6</accession>
<evidence type="ECO:0000256" key="3">
    <source>
        <dbReference type="SAM" id="SignalP"/>
    </source>
</evidence>
<feature type="compositionally biased region" description="Pro residues" evidence="2">
    <location>
        <begin position="227"/>
        <end position="240"/>
    </location>
</feature>
<feature type="compositionally biased region" description="Basic and acidic residues" evidence="2">
    <location>
        <begin position="404"/>
        <end position="421"/>
    </location>
</feature>
<keyword evidence="6" id="KW-1185">Reference proteome</keyword>
<organism evidence="5 6">
    <name type="scientific">Galerina marginata (strain CBS 339.88)</name>
    <dbReference type="NCBI Taxonomy" id="685588"/>
    <lineage>
        <taxon>Eukaryota</taxon>
        <taxon>Fungi</taxon>
        <taxon>Dikarya</taxon>
        <taxon>Basidiomycota</taxon>
        <taxon>Agaricomycotina</taxon>
        <taxon>Agaricomycetes</taxon>
        <taxon>Agaricomycetidae</taxon>
        <taxon>Agaricales</taxon>
        <taxon>Agaricineae</taxon>
        <taxon>Strophariaceae</taxon>
        <taxon>Galerina</taxon>
    </lineage>
</organism>
<feature type="compositionally biased region" description="Polar residues" evidence="2">
    <location>
        <begin position="241"/>
        <end position="255"/>
    </location>
</feature>
<dbReference type="STRING" id="685588.A0A067SVW6"/>
<dbReference type="PROSITE" id="PS50828">
    <property type="entry name" value="SMR"/>
    <property type="match status" value="1"/>
</dbReference>
<feature type="domain" description="Smr" evidence="4">
    <location>
        <begin position="636"/>
        <end position="692"/>
    </location>
</feature>
<dbReference type="AlphaFoldDB" id="A0A067SVW6"/>